<dbReference type="InterPro" id="IPR006162">
    <property type="entry name" value="Ppantetheine_attach_site"/>
</dbReference>
<proteinExistence type="predicted"/>
<sequence>MTLHADLDAVLRKHLKYVDGEALDPDRPLRDLGLDSMRAIDLLFALEDTFHVVIPDELLTDHTFATGRSLQVTVDRLRRQATQPTDG</sequence>
<dbReference type="PROSITE" id="PS00012">
    <property type="entry name" value="PHOSPHOPANTETHEINE"/>
    <property type="match status" value="1"/>
</dbReference>
<keyword evidence="1" id="KW-0596">Phosphopantetheine</keyword>
<dbReference type="Pfam" id="PF00550">
    <property type="entry name" value="PP-binding"/>
    <property type="match status" value="1"/>
</dbReference>
<evidence type="ECO:0000256" key="1">
    <source>
        <dbReference type="ARBA" id="ARBA00022450"/>
    </source>
</evidence>
<dbReference type="InterPro" id="IPR036736">
    <property type="entry name" value="ACP-like_sf"/>
</dbReference>
<protein>
    <submittedName>
        <fullName evidence="4">Acyl carrier protein</fullName>
    </submittedName>
</protein>
<dbReference type="AlphaFoldDB" id="A0A4R4QJY2"/>
<keyword evidence="2" id="KW-0597">Phosphoprotein</keyword>
<dbReference type="EMBL" id="SMKA01000002">
    <property type="protein sequence ID" value="TDC35532.1"/>
    <property type="molecule type" value="Genomic_DNA"/>
</dbReference>
<comment type="caution">
    <text evidence="4">The sequence shown here is derived from an EMBL/GenBank/DDBJ whole genome shotgun (WGS) entry which is preliminary data.</text>
</comment>
<dbReference type="PROSITE" id="PS50075">
    <property type="entry name" value="CARRIER"/>
    <property type="match status" value="1"/>
</dbReference>
<dbReference type="RefSeq" id="WP_132400406.1">
    <property type="nucleotide sequence ID" value="NZ_SMKA01000002.1"/>
</dbReference>
<accession>A0A4R4QJY2</accession>
<dbReference type="SMART" id="SM00823">
    <property type="entry name" value="PKS_PP"/>
    <property type="match status" value="1"/>
</dbReference>
<evidence type="ECO:0000313" key="4">
    <source>
        <dbReference type="EMBL" id="TDC35532.1"/>
    </source>
</evidence>
<reference evidence="4 5" key="1">
    <citation type="submission" date="2019-03" db="EMBL/GenBank/DDBJ databases">
        <title>Draft genome sequences of novel Actinobacteria.</title>
        <authorList>
            <person name="Sahin N."/>
            <person name="Ay H."/>
            <person name="Saygin H."/>
        </authorList>
    </citation>
    <scope>NUCLEOTIDE SEQUENCE [LARGE SCALE GENOMIC DNA]</scope>
    <source>
        <strain evidence="4 5">JCM 30547</strain>
    </source>
</reference>
<dbReference type="GO" id="GO:0031177">
    <property type="term" value="F:phosphopantetheine binding"/>
    <property type="evidence" value="ECO:0007669"/>
    <property type="project" value="InterPro"/>
</dbReference>
<evidence type="ECO:0000259" key="3">
    <source>
        <dbReference type="PROSITE" id="PS50075"/>
    </source>
</evidence>
<gene>
    <name evidence="4" type="ORF">E1261_01320</name>
</gene>
<evidence type="ECO:0000313" key="5">
    <source>
        <dbReference type="Proteomes" id="UP000295075"/>
    </source>
</evidence>
<dbReference type="Gene3D" id="1.10.1200.10">
    <property type="entry name" value="ACP-like"/>
    <property type="match status" value="1"/>
</dbReference>
<organism evidence="4 5">
    <name type="scientific">Kribbella albertanoniae</name>
    <dbReference type="NCBI Taxonomy" id="1266829"/>
    <lineage>
        <taxon>Bacteria</taxon>
        <taxon>Bacillati</taxon>
        <taxon>Actinomycetota</taxon>
        <taxon>Actinomycetes</taxon>
        <taxon>Propionibacteriales</taxon>
        <taxon>Kribbellaceae</taxon>
        <taxon>Kribbella</taxon>
    </lineage>
</organism>
<dbReference type="Proteomes" id="UP000295075">
    <property type="component" value="Unassembled WGS sequence"/>
</dbReference>
<name>A0A4R4QJY2_9ACTN</name>
<feature type="domain" description="Carrier" evidence="3">
    <location>
        <begin position="1"/>
        <end position="81"/>
    </location>
</feature>
<dbReference type="InterPro" id="IPR009081">
    <property type="entry name" value="PP-bd_ACP"/>
</dbReference>
<keyword evidence="5" id="KW-1185">Reference proteome</keyword>
<evidence type="ECO:0000256" key="2">
    <source>
        <dbReference type="ARBA" id="ARBA00022553"/>
    </source>
</evidence>
<dbReference type="OrthoDB" id="3395095at2"/>
<dbReference type="InterPro" id="IPR020806">
    <property type="entry name" value="PKS_PP-bd"/>
</dbReference>
<dbReference type="SUPFAM" id="SSF47336">
    <property type="entry name" value="ACP-like"/>
    <property type="match status" value="1"/>
</dbReference>